<dbReference type="EMBL" id="VBSP01000089">
    <property type="protein sequence ID" value="TLQ37957.1"/>
    <property type="molecule type" value="Genomic_DNA"/>
</dbReference>
<name>A0A5R9DSD3_9LACT</name>
<accession>A0A5R9DSD3</accession>
<dbReference type="Proteomes" id="UP000306420">
    <property type="component" value="Unassembled WGS sequence"/>
</dbReference>
<dbReference type="AlphaFoldDB" id="A0A5R9DSD3"/>
<evidence type="ECO:0000313" key="1">
    <source>
        <dbReference type="EMBL" id="TLQ37957.1"/>
    </source>
</evidence>
<proteinExistence type="predicted"/>
<evidence type="ECO:0000313" key="2">
    <source>
        <dbReference type="Proteomes" id="UP000306420"/>
    </source>
</evidence>
<comment type="caution">
    <text evidence="1">The sequence shown here is derived from an EMBL/GenBank/DDBJ whole genome shotgun (WGS) entry which is preliminary data.</text>
</comment>
<organism evidence="1 2">
    <name type="scientific">Ruoffia tabacinasalis</name>
    <dbReference type="NCBI Taxonomy" id="87458"/>
    <lineage>
        <taxon>Bacteria</taxon>
        <taxon>Bacillati</taxon>
        <taxon>Bacillota</taxon>
        <taxon>Bacilli</taxon>
        <taxon>Lactobacillales</taxon>
        <taxon>Aerococcaceae</taxon>
        <taxon>Ruoffia</taxon>
    </lineage>
</organism>
<reference evidence="1 2" key="1">
    <citation type="submission" date="2019-05" db="EMBL/GenBank/DDBJ databases">
        <title>The metagenome of a microbial culture collection derived from dairy environment covers the genomic content of the human microbiome.</title>
        <authorList>
            <person name="Roder T."/>
            <person name="Wuthrich D."/>
            <person name="Sattari Z."/>
            <person name="Von Ah U."/>
            <person name="Bar C."/>
            <person name="Ronchi F."/>
            <person name="Macpherson A.J."/>
            <person name="Ganal-Vonarburg S.C."/>
            <person name="Bruggmann R."/>
            <person name="Vergeres G."/>
        </authorList>
    </citation>
    <scope>NUCLEOTIDE SEQUENCE [LARGE SCALE GENOMIC DNA]</scope>
    <source>
        <strain evidence="1 2">FAM 24227</strain>
    </source>
</reference>
<sequence>MTNKAFFVAWLCTFRLQSYVLLYCHKHLETMVFKEVASSTVSPTPENIKHYESYIERFVSALRIPQDAQNFL</sequence>
<protein>
    <submittedName>
        <fullName evidence="1">Uncharacterized protein</fullName>
    </submittedName>
</protein>
<gene>
    <name evidence="1" type="ORF">FEZ33_12050</name>
</gene>